<organism evidence="1 2">
    <name type="scientific">Marmota marmota marmota</name>
    <name type="common">Alpine marmot</name>
    <dbReference type="NCBI Taxonomy" id="9994"/>
    <lineage>
        <taxon>Eukaryota</taxon>
        <taxon>Metazoa</taxon>
        <taxon>Chordata</taxon>
        <taxon>Craniata</taxon>
        <taxon>Vertebrata</taxon>
        <taxon>Euteleostomi</taxon>
        <taxon>Mammalia</taxon>
        <taxon>Eutheria</taxon>
        <taxon>Euarchontoglires</taxon>
        <taxon>Glires</taxon>
        <taxon>Rodentia</taxon>
        <taxon>Sciuromorpha</taxon>
        <taxon>Sciuridae</taxon>
        <taxon>Xerinae</taxon>
        <taxon>Marmotini</taxon>
        <taxon>Marmota</taxon>
    </lineage>
</organism>
<sequence length="84" mass="9217">MPGLSGSTPAGVACIHFLRHPMANFVTTAQWLLPFCIKHIVKQTHPLLNGPQSRACLLQEDLCSPAFPQSCPHLTHPPSAYLHH</sequence>
<proteinExistence type="predicted"/>
<reference evidence="1" key="2">
    <citation type="submission" date="2025-09" db="UniProtKB">
        <authorList>
            <consortium name="Ensembl"/>
        </authorList>
    </citation>
    <scope>IDENTIFICATION</scope>
</reference>
<dbReference type="Ensembl" id="ENSMMMT00000027064.1">
    <property type="protein sequence ID" value="ENSMMMP00000023908.1"/>
    <property type="gene ID" value="ENSMMMG00000020939.1"/>
</dbReference>
<dbReference type="Proteomes" id="UP000694407">
    <property type="component" value="Unplaced"/>
</dbReference>
<reference evidence="1" key="1">
    <citation type="submission" date="2025-08" db="UniProtKB">
        <authorList>
            <consortium name="Ensembl"/>
        </authorList>
    </citation>
    <scope>IDENTIFICATION</scope>
</reference>
<keyword evidence="2" id="KW-1185">Reference proteome</keyword>
<protein>
    <submittedName>
        <fullName evidence="1">Uncharacterized protein</fullName>
    </submittedName>
</protein>
<dbReference type="GeneTree" id="ENSGT00860000135798"/>
<name>A0A8C6A4R5_MARMA</name>
<dbReference type="AlphaFoldDB" id="A0A8C6A4R5"/>
<evidence type="ECO:0000313" key="2">
    <source>
        <dbReference type="Proteomes" id="UP000694407"/>
    </source>
</evidence>
<accession>A0A8C6A4R5</accession>
<evidence type="ECO:0000313" key="1">
    <source>
        <dbReference type="Ensembl" id="ENSMMMP00000023908.1"/>
    </source>
</evidence>